<sequence length="62" mass="6791">MFAVDGGNEVQILYAEQAIIGNSGSLTGMYQLQAAFKAIVDWMEGPFKTWITQVLTRALAQP</sequence>
<accession>A0A9P9K387</accession>
<evidence type="ECO:0000313" key="1">
    <source>
        <dbReference type="EMBL" id="KAH7247467.1"/>
    </source>
</evidence>
<name>A0A9P9K387_FUSRE</name>
<proteinExistence type="predicted"/>
<keyword evidence="2" id="KW-1185">Reference proteome</keyword>
<dbReference type="GeneID" id="70229607"/>
<dbReference type="EMBL" id="JAGMUX010000010">
    <property type="protein sequence ID" value="KAH7247467.1"/>
    <property type="molecule type" value="Genomic_DNA"/>
</dbReference>
<reference evidence="1" key="1">
    <citation type="journal article" date="2021" name="Nat. Commun.">
        <title>Genetic determinants of endophytism in the Arabidopsis root mycobiome.</title>
        <authorList>
            <person name="Mesny F."/>
            <person name="Miyauchi S."/>
            <person name="Thiergart T."/>
            <person name="Pickel B."/>
            <person name="Atanasova L."/>
            <person name="Karlsson M."/>
            <person name="Huettel B."/>
            <person name="Barry K.W."/>
            <person name="Haridas S."/>
            <person name="Chen C."/>
            <person name="Bauer D."/>
            <person name="Andreopoulos W."/>
            <person name="Pangilinan J."/>
            <person name="LaButti K."/>
            <person name="Riley R."/>
            <person name="Lipzen A."/>
            <person name="Clum A."/>
            <person name="Drula E."/>
            <person name="Henrissat B."/>
            <person name="Kohler A."/>
            <person name="Grigoriev I.V."/>
            <person name="Martin F.M."/>
            <person name="Hacquard S."/>
        </authorList>
    </citation>
    <scope>NUCLEOTIDE SEQUENCE</scope>
    <source>
        <strain evidence="1">MPI-CAGE-AT-0023</strain>
    </source>
</reference>
<dbReference type="AlphaFoldDB" id="A0A9P9K387"/>
<dbReference type="Proteomes" id="UP000720189">
    <property type="component" value="Unassembled WGS sequence"/>
</dbReference>
<organism evidence="1 2">
    <name type="scientific">Fusarium redolens</name>
    <dbReference type="NCBI Taxonomy" id="48865"/>
    <lineage>
        <taxon>Eukaryota</taxon>
        <taxon>Fungi</taxon>
        <taxon>Dikarya</taxon>
        <taxon>Ascomycota</taxon>
        <taxon>Pezizomycotina</taxon>
        <taxon>Sordariomycetes</taxon>
        <taxon>Hypocreomycetidae</taxon>
        <taxon>Hypocreales</taxon>
        <taxon>Nectriaceae</taxon>
        <taxon>Fusarium</taxon>
        <taxon>Fusarium redolens species complex</taxon>
    </lineage>
</organism>
<comment type="caution">
    <text evidence="1">The sequence shown here is derived from an EMBL/GenBank/DDBJ whole genome shotgun (WGS) entry which is preliminary data.</text>
</comment>
<gene>
    <name evidence="1" type="ORF">BKA55DRAFT_691546</name>
</gene>
<dbReference type="RefSeq" id="XP_046048050.1">
    <property type="nucleotide sequence ID" value="XM_046199653.1"/>
</dbReference>
<dbReference type="OrthoDB" id="5244165at2759"/>
<evidence type="ECO:0000313" key="2">
    <source>
        <dbReference type="Proteomes" id="UP000720189"/>
    </source>
</evidence>
<protein>
    <submittedName>
        <fullName evidence="1">Uncharacterized protein</fullName>
    </submittedName>
</protein>